<evidence type="ECO:0000313" key="4">
    <source>
        <dbReference type="Proteomes" id="UP001595279"/>
    </source>
</evidence>
<proteinExistence type="predicted"/>
<evidence type="ECO:0000313" key="3">
    <source>
        <dbReference type="EMBL" id="MFC3039312.1"/>
    </source>
</evidence>
<feature type="compositionally biased region" description="Basic and acidic residues" evidence="1">
    <location>
        <begin position="104"/>
        <end position="126"/>
    </location>
</feature>
<dbReference type="Gene3D" id="3.10.450.40">
    <property type="match status" value="2"/>
</dbReference>
<organism evidence="3 4">
    <name type="scientific">Virgibacillus xinjiangensis</name>
    <dbReference type="NCBI Taxonomy" id="393090"/>
    <lineage>
        <taxon>Bacteria</taxon>
        <taxon>Bacillati</taxon>
        <taxon>Bacillota</taxon>
        <taxon>Bacilli</taxon>
        <taxon>Bacillales</taxon>
        <taxon>Bacillaceae</taxon>
        <taxon>Virgibacillus</taxon>
    </lineage>
</organism>
<feature type="region of interest" description="Disordered" evidence="1">
    <location>
        <begin position="96"/>
        <end position="127"/>
    </location>
</feature>
<protein>
    <submittedName>
        <fullName evidence="3">PepSY domain-containing protein</fullName>
    </submittedName>
</protein>
<comment type="caution">
    <text evidence="3">The sequence shown here is derived from an EMBL/GenBank/DDBJ whole genome shotgun (WGS) entry which is preliminary data.</text>
</comment>
<evidence type="ECO:0000259" key="2">
    <source>
        <dbReference type="Pfam" id="PF03413"/>
    </source>
</evidence>
<name>A0ABV7CSL1_9BACI</name>
<dbReference type="Proteomes" id="UP001595279">
    <property type="component" value="Unassembled WGS sequence"/>
</dbReference>
<keyword evidence="4" id="KW-1185">Reference proteome</keyword>
<dbReference type="InterPro" id="IPR025711">
    <property type="entry name" value="PepSY"/>
</dbReference>
<reference evidence="4" key="1">
    <citation type="journal article" date="2019" name="Int. J. Syst. Evol. Microbiol.">
        <title>The Global Catalogue of Microorganisms (GCM) 10K type strain sequencing project: providing services to taxonomists for standard genome sequencing and annotation.</title>
        <authorList>
            <consortium name="The Broad Institute Genomics Platform"/>
            <consortium name="The Broad Institute Genome Sequencing Center for Infectious Disease"/>
            <person name="Wu L."/>
            <person name="Ma J."/>
        </authorList>
    </citation>
    <scope>NUCLEOTIDE SEQUENCE [LARGE SCALE GENOMIC DNA]</scope>
    <source>
        <strain evidence="4">KCTC 13128</strain>
    </source>
</reference>
<accession>A0ABV7CSL1</accession>
<dbReference type="Pfam" id="PF03413">
    <property type="entry name" value="PepSY"/>
    <property type="match status" value="2"/>
</dbReference>
<feature type="domain" description="PepSY" evidence="2">
    <location>
        <begin position="133"/>
        <end position="187"/>
    </location>
</feature>
<gene>
    <name evidence="3" type="ORF">ACFOGI_03550</name>
</gene>
<evidence type="ECO:0000256" key="1">
    <source>
        <dbReference type="SAM" id="MobiDB-lite"/>
    </source>
</evidence>
<sequence length="195" mass="21502">MNKKSVVTLAVVAVLIIFGIGIFQSGAISREPAISKEEAKQMAGDQYPGTIGEVKLVNEDGEPIYIIDVESAGKQYALHLDGHSGQVLNLEVIDDSSEPQQSQGEREKNEQKEPPEQEEADRKEEDTGSALLGYERAKEIAHQEFPGTVVEQLELEEDDGRMVYEIDLVNGEDEAELVIDAYTGDIIVLEIDQED</sequence>
<dbReference type="EMBL" id="JBHRSA010000009">
    <property type="protein sequence ID" value="MFC3039312.1"/>
    <property type="molecule type" value="Genomic_DNA"/>
</dbReference>
<dbReference type="RefSeq" id="WP_390268499.1">
    <property type="nucleotide sequence ID" value="NZ_JBHRSA010000009.1"/>
</dbReference>
<feature type="domain" description="PepSY" evidence="2">
    <location>
        <begin position="33"/>
        <end position="89"/>
    </location>
</feature>